<dbReference type="PANTHER" id="PTHR12452">
    <property type="entry name" value="42-9-9 PROTEIN-RELATED"/>
    <property type="match status" value="1"/>
</dbReference>
<name>A0A8J2R8Z1_9NEOP</name>
<dbReference type="GO" id="GO:0005829">
    <property type="term" value="C:cytosol"/>
    <property type="evidence" value="ECO:0007669"/>
    <property type="project" value="TreeGrafter"/>
</dbReference>
<dbReference type="Gene3D" id="3.40.30.10">
    <property type="entry name" value="Glutaredoxin"/>
    <property type="match status" value="1"/>
</dbReference>
<protein>
    <recommendedName>
        <fullName evidence="2">Thioredoxin domain-containing protein 17</fullName>
    </recommendedName>
</protein>
<comment type="similarity">
    <text evidence="1">Belongs to the thioredoxin family.</text>
</comment>
<dbReference type="Proteomes" id="UP000789524">
    <property type="component" value="Unassembled WGS sequence"/>
</dbReference>
<dbReference type="InterPro" id="IPR045108">
    <property type="entry name" value="TXNDC17-like"/>
</dbReference>
<dbReference type="SUPFAM" id="SSF52833">
    <property type="entry name" value="Thioredoxin-like"/>
    <property type="match status" value="1"/>
</dbReference>
<reference evidence="4" key="1">
    <citation type="submission" date="2021-09" db="EMBL/GenBank/DDBJ databases">
        <authorList>
            <person name="Martin H S."/>
        </authorList>
    </citation>
    <scope>NUCLEOTIDE SEQUENCE</scope>
</reference>
<accession>A0A8J2R8Z1</accession>
<comment type="caution">
    <text evidence="4">The sequence shown here is derived from an EMBL/GenBank/DDBJ whole genome shotgun (WGS) entry which is preliminary data.</text>
</comment>
<feature type="domain" description="Thioredoxin" evidence="3">
    <location>
        <begin position="12"/>
        <end position="128"/>
    </location>
</feature>
<dbReference type="PANTHER" id="PTHR12452:SF0">
    <property type="entry name" value="THIOREDOXIN DOMAIN-CONTAINING PROTEIN 17"/>
    <property type="match status" value="1"/>
</dbReference>
<organism evidence="4 5">
    <name type="scientific">Danaus chrysippus</name>
    <name type="common">African queen</name>
    <dbReference type="NCBI Taxonomy" id="151541"/>
    <lineage>
        <taxon>Eukaryota</taxon>
        <taxon>Metazoa</taxon>
        <taxon>Ecdysozoa</taxon>
        <taxon>Arthropoda</taxon>
        <taxon>Hexapoda</taxon>
        <taxon>Insecta</taxon>
        <taxon>Pterygota</taxon>
        <taxon>Neoptera</taxon>
        <taxon>Endopterygota</taxon>
        <taxon>Lepidoptera</taxon>
        <taxon>Glossata</taxon>
        <taxon>Ditrysia</taxon>
        <taxon>Papilionoidea</taxon>
        <taxon>Nymphalidae</taxon>
        <taxon>Danainae</taxon>
        <taxon>Danaini</taxon>
        <taxon>Danaina</taxon>
        <taxon>Danaus</taxon>
        <taxon>Anosia</taxon>
    </lineage>
</organism>
<dbReference type="EMBL" id="CAKASE010000083">
    <property type="protein sequence ID" value="CAG9585129.1"/>
    <property type="molecule type" value="Genomic_DNA"/>
</dbReference>
<evidence type="ECO:0000313" key="5">
    <source>
        <dbReference type="Proteomes" id="UP000789524"/>
    </source>
</evidence>
<dbReference type="AlphaFoldDB" id="A0A8J2R8Z1"/>
<sequence length="130" mass="15432">MVKNKTIIHSLNDYNEFSNYLSNVKENQPKLYFFFTGKKKDNGRSWCIYCQLAEPVVKAFLSELKKDITFVYVDVGDRDYWKDRACPFRTDSRTKLMVIPTIIKWKGVQRLEGSQCNNRELLQMLMEDED</sequence>
<keyword evidence="5" id="KW-1185">Reference proteome</keyword>
<evidence type="ECO:0000256" key="2">
    <source>
        <dbReference type="ARBA" id="ARBA00016949"/>
    </source>
</evidence>
<evidence type="ECO:0000313" key="4">
    <source>
        <dbReference type="EMBL" id="CAG9585129.1"/>
    </source>
</evidence>
<dbReference type="GO" id="GO:0047134">
    <property type="term" value="F:protein-disulfide reductase [NAD(P)H] activity"/>
    <property type="evidence" value="ECO:0007669"/>
    <property type="project" value="InterPro"/>
</dbReference>
<proteinExistence type="inferred from homology"/>
<gene>
    <name evidence="4" type="ORF">DCHRY22_LOCUS15611</name>
</gene>
<dbReference type="InterPro" id="IPR036249">
    <property type="entry name" value="Thioredoxin-like_sf"/>
</dbReference>
<dbReference type="OrthoDB" id="78947at2759"/>
<dbReference type="InterPro" id="IPR010357">
    <property type="entry name" value="TXNDC17_dom"/>
</dbReference>
<evidence type="ECO:0000259" key="3">
    <source>
        <dbReference type="Pfam" id="PF06110"/>
    </source>
</evidence>
<dbReference type="Pfam" id="PF06110">
    <property type="entry name" value="TXD17-like_Trx"/>
    <property type="match status" value="1"/>
</dbReference>
<evidence type="ECO:0000256" key="1">
    <source>
        <dbReference type="ARBA" id="ARBA00008987"/>
    </source>
</evidence>